<comment type="function">
    <text evidence="5 8">Catalyzes the oxidation of uric acid to 5-hydroxyisourate, which is further processed to form (S)-allantoin.</text>
</comment>
<evidence type="ECO:0000256" key="1">
    <source>
        <dbReference type="ARBA" id="ARBA00004831"/>
    </source>
</evidence>
<feature type="binding site" evidence="7">
    <location>
        <position position="151"/>
    </location>
    <ligand>
        <name>5-hydroxyisourate</name>
        <dbReference type="ChEBI" id="CHEBI:18072"/>
    </ligand>
</feature>
<feature type="active site" description="Charge relay system" evidence="6">
    <location>
        <position position="245"/>
    </location>
</feature>
<feature type="binding site" evidence="7">
    <location>
        <position position="168"/>
    </location>
    <ligand>
        <name>urate</name>
        <dbReference type="ChEBI" id="CHEBI:17775"/>
    </ligand>
</feature>
<evidence type="ECO:0000256" key="4">
    <source>
        <dbReference type="ARBA" id="ARBA00023002"/>
    </source>
</evidence>
<feature type="binding site" evidence="7">
    <location>
        <position position="56"/>
    </location>
    <ligand>
        <name>urate</name>
        <dbReference type="ChEBI" id="CHEBI:17775"/>
    </ligand>
</feature>
<protein>
    <recommendedName>
        <fullName evidence="5 8">Uricase</fullName>
        <ecNumber evidence="5 8">1.7.3.3</ecNumber>
    </recommendedName>
    <alternativeName>
        <fullName evidence="5">Urate oxidase</fullName>
    </alternativeName>
</protein>
<feature type="binding site" evidence="7">
    <location>
        <position position="56"/>
    </location>
    <ligand>
        <name>5-hydroxyisourate</name>
        <dbReference type="ChEBI" id="CHEBI:18072"/>
    </ligand>
</feature>
<evidence type="ECO:0000256" key="2">
    <source>
        <dbReference type="ARBA" id="ARBA00009760"/>
    </source>
</evidence>
<dbReference type="GO" id="GO:0019628">
    <property type="term" value="P:urate catabolic process"/>
    <property type="evidence" value="ECO:0007669"/>
    <property type="project" value="UniProtKB-UniPathway"/>
</dbReference>
<dbReference type="PANTHER" id="PTHR42874">
    <property type="entry name" value="URICASE"/>
    <property type="match status" value="1"/>
</dbReference>
<evidence type="ECO:0000256" key="8">
    <source>
        <dbReference type="RuleBase" id="RU004455"/>
    </source>
</evidence>
<feature type="binding site" evidence="7">
    <location>
        <position position="56"/>
    </location>
    <ligand>
        <name>O2</name>
        <dbReference type="ChEBI" id="CHEBI:15379"/>
    </ligand>
</feature>
<dbReference type="NCBIfam" id="TIGR03383">
    <property type="entry name" value="urate_oxi"/>
    <property type="match status" value="1"/>
</dbReference>
<evidence type="ECO:0000313" key="9">
    <source>
        <dbReference type="EMBL" id="SOD63928.1"/>
    </source>
</evidence>
<feature type="active site" description="Charge relay system" evidence="6">
    <location>
        <position position="56"/>
    </location>
</feature>
<sequence>MPVLGQNQYGKAQVRLVRVARATRTHRLTDLTVSVALSGTLDDAHLVGSNASVLPTDSIKNTVYVLARERGVASPESFAAELATHFVASQRPVRRAVVDVEEHLWERLGDHSFARSGRETRTARVCREGGRSEVLSGLTGLTLLNTTDSEFHGFATDPYTTLAETTDRVLATEVTARWRHRAERPEEIAETDWNAAYADARRRLLAAFAGTYSYSLQQTLYAMGSAVIEDLPGVLEIRLSLPNKHHFLVDLSPFGVENGTGDGAVYLAADRPFGLIEATVLREGAEERIPTGPAGP</sequence>
<dbReference type="PIRSF" id="PIRSF000241">
    <property type="entry name" value="Urate_oxidase"/>
    <property type="match status" value="1"/>
</dbReference>
<dbReference type="RefSeq" id="WP_097232378.1">
    <property type="nucleotide sequence ID" value="NZ_OCNE01000013.1"/>
</dbReference>
<organism evidence="9 10">
    <name type="scientific">Streptomyces zhaozhouensis</name>
    <dbReference type="NCBI Taxonomy" id="1300267"/>
    <lineage>
        <taxon>Bacteria</taxon>
        <taxon>Bacillati</taxon>
        <taxon>Actinomycetota</taxon>
        <taxon>Actinomycetes</taxon>
        <taxon>Kitasatosporales</taxon>
        <taxon>Streptomycetaceae</taxon>
        <taxon>Streptomyces</taxon>
    </lineage>
</organism>
<dbReference type="EMBL" id="OCNE01000013">
    <property type="protein sequence ID" value="SOD63928.1"/>
    <property type="molecule type" value="Genomic_DNA"/>
</dbReference>
<feature type="binding site" evidence="7">
    <location>
        <position position="217"/>
    </location>
    <ligand>
        <name>urate</name>
        <dbReference type="ChEBI" id="CHEBI:17775"/>
    </ligand>
</feature>
<reference evidence="9 10" key="1">
    <citation type="submission" date="2017-09" db="EMBL/GenBank/DDBJ databases">
        <authorList>
            <person name="Ehlers B."/>
            <person name="Leendertz F.H."/>
        </authorList>
    </citation>
    <scope>NUCLEOTIDE SEQUENCE [LARGE SCALE GENOMIC DNA]</scope>
    <source>
        <strain evidence="9 10">CGMCC 4.7095</strain>
    </source>
</reference>
<evidence type="ECO:0000256" key="5">
    <source>
        <dbReference type="PIRNR" id="PIRNR000241"/>
    </source>
</evidence>
<evidence type="ECO:0000256" key="7">
    <source>
        <dbReference type="PIRSR" id="PIRSR000241-2"/>
    </source>
</evidence>
<feature type="active site" description="Charge relay system" evidence="6">
    <location>
        <position position="11"/>
    </location>
</feature>
<feature type="binding site" evidence="7">
    <location>
        <position position="217"/>
    </location>
    <ligand>
        <name>5-hydroxyisourate</name>
        <dbReference type="ChEBI" id="CHEBI:18072"/>
    </ligand>
</feature>
<evidence type="ECO:0000256" key="3">
    <source>
        <dbReference type="ARBA" id="ARBA00022631"/>
    </source>
</evidence>
<dbReference type="Proteomes" id="UP000219072">
    <property type="component" value="Unassembled WGS sequence"/>
</dbReference>
<evidence type="ECO:0000313" key="10">
    <source>
        <dbReference type="Proteomes" id="UP000219072"/>
    </source>
</evidence>
<name>A0A286DZ40_9ACTN</name>
<dbReference type="GO" id="GO:0004846">
    <property type="term" value="F:urate oxidase activity"/>
    <property type="evidence" value="ECO:0007669"/>
    <property type="project" value="UniProtKB-EC"/>
</dbReference>
<feature type="binding site" evidence="7">
    <location>
        <position position="168"/>
    </location>
    <ligand>
        <name>5-hydroxyisourate</name>
        <dbReference type="ChEBI" id="CHEBI:18072"/>
    </ligand>
</feature>
<feature type="binding site" evidence="7">
    <location>
        <position position="57"/>
    </location>
    <ligand>
        <name>urate</name>
        <dbReference type="ChEBI" id="CHEBI:17775"/>
    </ligand>
</feature>
<dbReference type="SUPFAM" id="SSF55620">
    <property type="entry name" value="Tetrahydrobiopterin biosynthesis enzymes-like"/>
    <property type="match status" value="2"/>
</dbReference>
<dbReference type="OrthoDB" id="9809009at2"/>
<dbReference type="Gene3D" id="3.10.270.10">
    <property type="entry name" value="Urate Oxidase"/>
    <property type="match status" value="1"/>
</dbReference>
<dbReference type="UniPathway" id="UPA00394">
    <property type="reaction ID" value="UER00650"/>
</dbReference>
<comment type="similarity">
    <text evidence="2 5 8">Belongs to the uricase family.</text>
</comment>
<proteinExistence type="inferred from homology"/>
<feature type="binding site" evidence="7">
    <location>
        <position position="243"/>
    </location>
    <ligand>
        <name>O2</name>
        <dbReference type="ChEBI" id="CHEBI:15379"/>
    </ligand>
</feature>
<dbReference type="Pfam" id="PF01014">
    <property type="entry name" value="Uricase"/>
    <property type="match status" value="2"/>
</dbReference>
<feature type="binding site" evidence="7">
    <location>
        <position position="243"/>
    </location>
    <ligand>
        <name>urate</name>
        <dbReference type="ChEBI" id="CHEBI:17775"/>
    </ligand>
</feature>
<dbReference type="PRINTS" id="PR00093">
    <property type="entry name" value="URICASE"/>
</dbReference>
<keyword evidence="4 5" id="KW-0560">Oxidoreductase</keyword>
<feature type="binding site" evidence="7">
    <location>
        <position position="151"/>
    </location>
    <ligand>
        <name>urate</name>
        <dbReference type="ChEBI" id="CHEBI:17775"/>
    </ligand>
</feature>
<gene>
    <name evidence="9" type="ORF">SAMN06297387_11387</name>
</gene>
<comment type="pathway">
    <text evidence="1 5">Purine metabolism; urate degradation; (S)-allantoin from urate: step 1/3.</text>
</comment>
<dbReference type="AlphaFoldDB" id="A0A286DZ40"/>
<feature type="binding site" evidence="7">
    <location>
        <position position="57"/>
    </location>
    <ligand>
        <name>5-hydroxyisourate</name>
        <dbReference type="ChEBI" id="CHEBI:18072"/>
    </ligand>
</feature>
<feature type="binding site" evidence="7">
    <location>
        <position position="243"/>
    </location>
    <ligand>
        <name>5-hydroxyisourate</name>
        <dbReference type="ChEBI" id="CHEBI:18072"/>
    </ligand>
</feature>
<dbReference type="EC" id="1.7.3.3" evidence="5 8"/>
<evidence type="ECO:0000256" key="6">
    <source>
        <dbReference type="PIRSR" id="PIRSR000241-1"/>
    </source>
</evidence>
<dbReference type="InterPro" id="IPR002042">
    <property type="entry name" value="Uricase"/>
</dbReference>
<dbReference type="GO" id="GO:0006144">
    <property type="term" value="P:purine nucleobase metabolic process"/>
    <property type="evidence" value="ECO:0007669"/>
    <property type="project" value="UniProtKB-KW"/>
</dbReference>
<keyword evidence="10" id="KW-1185">Reference proteome</keyword>
<dbReference type="PANTHER" id="PTHR42874:SF1">
    <property type="entry name" value="URICASE"/>
    <property type="match status" value="1"/>
</dbReference>
<accession>A0A286DZ40</accession>
<keyword evidence="3 5" id="KW-0659">Purine metabolism</keyword>
<comment type="catalytic activity">
    <reaction evidence="5 8">
        <text>urate + O2 + H2O = 5-hydroxyisourate + H2O2</text>
        <dbReference type="Rhea" id="RHEA:21368"/>
        <dbReference type="ChEBI" id="CHEBI:15377"/>
        <dbReference type="ChEBI" id="CHEBI:15379"/>
        <dbReference type="ChEBI" id="CHEBI:16240"/>
        <dbReference type="ChEBI" id="CHEBI:17775"/>
        <dbReference type="ChEBI" id="CHEBI:18072"/>
        <dbReference type="EC" id="1.7.3.3"/>
    </reaction>
</comment>